<organism evidence="2 3">
    <name type="scientific">Paraphaeosphaeria minitans</name>
    <dbReference type="NCBI Taxonomy" id="565426"/>
    <lineage>
        <taxon>Eukaryota</taxon>
        <taxon>Fungi</taxon>
        <taxon>Dikarya</taxon>
        <taxon>Ascomycota</taxon>
        <taxon>Pezizomycotina</taxon>
        <taxon>Dothideomycetes</taxon>
        <taxon>Pleosporomycetidae</taxon>
        <taxon>Pleosporales</taxon>
        <taxon>Massarineae</taxon>
        <taxon>Didymosphaeriaceae</taxon>
        <taxon>Paraphaeosphaeria</taxon>
    </lineage>
</organism>
<dbReference type="Proteomes" id="UP000756921">
    <property type="component" value="Unassembled WGS sequence"/>
</dbReference>
<keyword evidence="3" id="KW-1185">Reference proteome</keyword>
<proteinExistence type="predicted"/>
<dbReference type="AlphaFoldDB" id="A0A9P6GME6"/>
<dbReference type="EMBL" id="WJXW01000003">
    <property type="protein sequence ID" value="KAF9738342.1"/>
    <property type="molecule type" value="Genomic_DNA"/>
</dbReference>
<evidence type="ECO:0000256" key="1">
    <source>
        <dbReference type="SAM" id="MobiDB-lite"/>
    </source>
</evidence>
<feature type="compositionally biased region" description="Low complexity" evidence="1">
    <location>
        <begin position="23"/>
        <end position="34"/>
    </location>
</feature>
<feature type="compositionally biased region" description="Pro residues" evidence="1">
    <location>
        <begin position="56"/>
        <end position="66"/>
    </location>
</feature>
<evidence type="ECO:0000313" key="2">
    <source>
        <dbReference type="EMBL" id="KAF9738342.1"/>
    </source>
</evidence>
<protein>
    <submittedName>
        <fullName evidence="2">Uncharacterized protein</fullName>
    </submittedName>
</protein>
<name>A0A9P6GME6_9PLEO</name>
<evidence type="ECO:0000313" key="3">
    <source>
        <dbReference type="Proteomes" id="UP000756921"/>
    </source>
</evidence>
<feature type="region of interest" description="Disordered" evidence="1">
    <location>
        <begin position="23"/>
        <end position="104"/>
    </location>
</feature>
<accession>A0A9P6GME6</accession>
<comment type="caution">
    <text evidence="2">The sequence shown here is derived from an EMBL/GenBank/DDBJ whole genome shotgun (WGS) entry which is preliminary data.</text>
</comment>
<reference evidence="2" key="1">
    <citation type="journal article" date="2020" name="Mol. Plant Microbe Interact.">
        <title>Genome Sequence of the Biocontrol Agent Coniothyrium minitans strain Conio (IMI 134523).</title>
        <authorList>
            <person name="Patel D."/>
            <person name="Shittu T.A."/>
            <person name="Baroncelli R."/>
            <person name="Muthumeenakshi S."/>
            <person name="Osborne T.H."/>
            <person name="Janganan T.K."/>
            <person name="Sreenivasaprasad S."/>
        </authorList>
    </citation>
    <scope>NUCLEOTIDE SEQUENCE</scope>
    <source>
        <strain evidence="2">Conio</strain>
    </source>
</reference>
<sequence length="210" mass="23579">MLVRVLKKDIYIILHPSIHHTESTTTIHHPSHPTQLLASTIHPDPSQTRGPHRRSQPPPRPCPNPQEPRYTRPSVTTRAHSQDTHTWRPKCPAPNRSARADPDLPSVPFRALPFPIASHRIASHPVPPTGAVRPPRTASARNGRLATLRYAAVRYGAVRYGTMEIAAMTRHNICHLPPATCHPSRETAGERMQSPWDHVSAVVDYLVYRR</sequence>
<gene>
    <name evidence="2" type="ORF">PMIN01_03625</name>
</gene>